<keyword evidence="2" id="KW-1185">Reference proteome</keyword>
<evidence type="ECO:0000313" key="1">
    <source>
        <dbReference type="EMBL" id="MFC3051662.1"/>
    </source>
</evidence>
<protein>
    <submittedName>
        <fullName evidence="1">Uncharacterized protein</fullName>
    </submittedName>
</protein>
<proteinExistence type="predicted"/>
<dbReference type="EMBL" id="JBHRSL010000004">
    <property type="protein sequence ID" value="MFC3051662.1"/>
    <property type="molecule type" value="Genomic_DNA"/>
</dbReference>
<name>A0ABV7D3F6_9PROT</name>
<dbReference type="Proteomes" id="UP001595444">
    <property type="component" value="Unassembled WGS sequence"/>
</dbReference>
<comment type="caution">
    <text evidence="1">The sequence shown here is derived from an EMBL/GenBank/DDBJ whole genome shotgun (WGS) entry which is preliminary data.</text>
</comment>
<gene>
    <name evidence="1" type="ORF">ACFOKA_07090</name>
</gene>
<dbReference type="RefSeq" id="WP_194215135.1">
    <property type="nucleotide sequence ID" value="NZ_CP061205.1"/>
</dbReference>
<evidence type="ECO:0000313" key="2">
    <source>
        <dbReference type="Proteomes" id="UP001595444"/>
    </source>
</evidence>
<organism evidence="1 2">
    <name type="scientific">Kordiimonas pumila</name>
    <dbReference type="NCBI Taxonomy" id="2161677"/>
    <lineage>
        <taxon>Bacteria</taxon>
        <taxon>Pseudomonadati</taxon>
        <taxon>Pseudomonadota</taxon>
        <taxon>Alphaproteobacteria</taxon>
        <taxon>Kordiimonadales</taxon>
        <taxon>Kordiimonadaceae</taxon>
        <taxon>Kordiimonas</taxon>
    </lineage>
</organism>
<sequence>MWIIYINASHPDAQKHGAINLLSDSDFLSAVACMGAYHSIIEGSADPQVHYVDVATETVMDKTALGAILSTTTFTADGVAEAVLSGLPLPFNVLVNNEVVTVSDGSLEVTAEETGTIRILCQSAKYFEERYTVYAI</sequence>
<accession>A0ABV7D3F6</accession>
<reference evidence="2" key="1">
    <citation type="journal article" date="2019" name="Int. J. Syst. Evol. Microbiol.">
        <title>The Global Catalogue of Microorganisms (GCM) 10K type strain sequencing project: providing services to taxonomists for standard genome sequencing and annotation.</title>
        <authorList>
            <consortium name="The Broad Institute Genomics Platform"/>
            <consortium name="The Broad Institute Genome Sequencing Center for Infectious Disease"/>
            <person name="Wu L."/>
            <person name="Ma J."/>
        </authorList>
    </citation>
    <scope>NUCLEOTIDE SEQUENCE [LARGE SCALE GENOMIC DNA]</scope>
    <source>
        <strain evidence="2">KCTC 62164</strain>
    </source>
</reference>